<evidence type="ECO:0000256" key="2">
    <source>
        <dbReference type="ARBA" id="ARBA00022448"/>
    </source>
</evidence>
<dbReference type="InterPro" id="IPR003593">
    <property type="entry name" value="AAA+_ATPase"/>
</dbReference>
<dbReference type="GO" id="GO:0005524">
    <property type="term" value="F:ATP binding"/>
    <property type="evidence" value="ECO:0007669"/>
    <property type="project" value="UniProtKB-KW"/>
</dbReference>
<evidence type="ECO:0000256" key="5">
    <source>
        <dbReference type="ARBA" id="ARBA00022970"/>
    </source>
</evidence>
<organism evidence="8 9">
    <name type="scientific">Halorarum salinum</name>
    <dbReference type="NCBI Taxonomy" id="2743089"/>
    <lineage>
        <taxon>Archaea</taxon>
        <taxon>Methanobacteriati</taxon>
        <taxon>Methanobacteriota</taxon>
        <taxon>Stenosarchaea group</taxon>
        <taxon>Halobacteria</taxon>
        <taxon>Halobacteriales</taxon>
        <taxon>Haloferacaceae</taxon>
        <taxon>Halorarum</taxon>
    </lineage>
</organism>
<dbReference type="PROSITE" id="PS50893">
    <property type="entry name" value="ABC_TRANSPORTER_2"/>
    <property type="match status" value="1"/>
</dbReference>
<evidence type="ECO:0000256" key="1">
    <source>
        <dbReference type="ARBA" id="ARBA00005417"/>
    </source>
</evidence>
<dbReference type="PROSITE" id="PS00211">
    <property type="entry name" value="ABC_TRANSPORTER_1"/>
    <property type="match status" value="1"/>
</dbReference>
<dbReference type="Gene3D" id="3.40.50.300">
    <property type="entry name" value="P-loop containing nucleotide triphosphate hydrolases"/>
    <property type="match status" value="1"/>
</dbReference>
<feature type="domain" description="ABC transporter" evidence="7">
    <location>
        <begin position="43"/>
        <end position="271"/>
    </location>
</feature>
<dbReference type="InterPro" id="IPR052156">
    <property type="entry name" value="BCAA_Transport_ATP-bd_LivF"/>
</dbReference>
<geneLocation type="plasmid" evidence="8 9">
    <name>unnamed1</name>
</geneLocation>
<dbReference type="SMART" id="SM00382">
    <property type="entry name" value="AAA"/>
    <property type="match status" value="1"/>
</dbReference>
<keyword evidence="9" id="KW-1185">Reference proteome</keyword>
<dbReference type="InterPro" id="IPR017871">
    <property type="entry name" value="ABC_transporter-like_CS"/>
</dbReference>
<evidence type="ECO:0000256" key="4">
    <source>
        <dbReference type="ARBA" id="ARBA00022840"/>
    </source>
</evidence>
<dbReference type="KEGG" id="halu:HUG12_21100"/>
<comment type="similarity">
    <text evidence="1">Belongs to the ABC transporter superfamily.</text>
</comment>
<dbReference type="PANTHER" id="PTHR43820">
    <property type="entry name" value="HIGH-AFFINITY BRANCHED-CHAIN AMINO ACID TRANSPORT ATP-BINDING PROTEIN LIVF"/>
    <property type="match status" value="1"/>
</dbReference>
<dbReference type="GeneID" id="56040013"/>
<evidence type="ECO:0000256" key="3">
    <source>
        <dbReference type="ARBA" id="ARBA00022741"/>
    </source>
</evidence>
<name>A0A7D5QJG1_9EURY</name>
<keyword evidence="4 8" id="KW-0067">ATP-binding</keyword>
<dbReference type="AlphaFoldDB" id="A0A7D5QJG1"/>
<sequence>MSSDAGPPDDATASAVGGASPAVDADARSADDDVRPDADDLLLAVEGVETYYGDSHVLEGVDLEVYEGEVVALMGRNGVGKTTTLRSVLQLTPPREGSVRLRGEELVGRGTHEVADRGVGWIPEERRIFAQLTVEENVRVAVPDADDAGAGLELAFGTFPDLAERRDADAGDLSGGQQQMLAIARGLVGDNDLLLVDEPSEGLAPLIVEAVADALADAAADTTMLLVEQNLPLALDVADRFYVLDHGAVVDEGGTAEVDADSERLRRYLSA</sequence>
<gene>
    <name evidence="8" type="ORF">HUG12_21100</name>
</gene>
<keyword evidence="5" id="KW-0029">Amino-acid transport</keyword>
<keyword evidence="3" id="KW-0547">Nucleotide-binding</keyword>
<dbReference type="OrthoDB" id="97750at2157"/>
<dbReference type="GO" id="GO:0015658">
    <property type="term" value="F:branched-chain amino acid transmembrane transporter activity"/>
    <property type="evidence" value="ECO:0007669"/>
    <property type="project" value="TreeGrafter"/>
</dbReference>
<keyword evidence="8" id="KW-0614">Plasmid</keyword>
<reference evidence="8 9" key="1">
    <citation type="submission" date="2020-06" db="EMBL/GenBank/DDBJ databases">
        <title>NJ-3-1, isolated from saline soil.</title>
        <authorList>
            <person name="Cui H.L."/>
            <person name="Shi X."/>
        </authorList>
    </citation>
    <scope>NUCLEOTIDE SEQUENCE [LARGE SCALE GENOMIC DNA]</scope>
    <source>
        <strain evidence="8 9">NJ-3-1</strain>
        <plasmid evidence="8 9">unnamed1</plasmid>
    </source>
</reference>
<dbReference type="GO" id="GO:0015807">
    <property type="term" value="P:L-amino acid transport"/>
    <property type="evidence" value="ECO:0007669"/>
    <property type="project" value="TreeGrafter"/>
</dbReference>
<dbReference type="GO" id="GO:0016887">
    <property type="term" value="F:ATP hydrolysis activity"/>
    <property type="evidence" value="ECO:0007669"/>
    <property type="project" value="InterPro"/>
</dbReference>
<dbReference type="InterPro" id="IPR027417">
    <property type="entry name" value="P-loop_NTPase"/>
</dbReference>
<dbReference type="PANTHER" id="PTHR43820:SF2">
    <property type="entry name" value="ABC TRANSPORTER ATP-BINDING PROTEIN"/>
    <property type="match status" value="1"/>
</dbReference>
<dbReference type="InterPro" id="IPR003439">
    <property type="entry name" value="ABC_transporter-like_ATP-bd"/>
</dbReference>
<dbReference type="EMBL" id="CP058580">
    <property type="protein sequence ID" value="QLG64283.1"/>
    <property type="molecule type" value="Genomic_DNA"/>
</dbReference>
<proteinExistence type="inferred from homology"/>
<feature type="region of interest" description="Disordered" evidence="6">
    <location>
        <begin position="1"/>
        <end position="34"/>
    </location>
</feature>
<evidence type="ECO:0000259" key="7">
    <source>
        <dbReference type="PROSITE" id="PS50893"/>
    </source>
</evidence>
<protein>
    <submittedName>
        <fullName evidence="8">ABC transporter ATP-binding protein</fullName>
    </submittedName>
</protein>
<dbReference type="Proteomes" id="UP000509626">
    <property type="component" value="Plasmid unnamed1"/>
</dbReference>
<accession>A0A7D5QJG1</accession>
<evidence type="ECO:0000313" key="9">
    <source>
        <dbReference type="Proteomes" id="UP000509626"/>
    </source>
</evidence>
<dbReference type="Pfam" id="PF00005">
    <property type="entry name" value="ABC_tran"/>
    <property type="match status" value="1"/>
</dbReference>
<evidence type="ECO:0000313" key="8">
    <source>
        <dbReference type="EMBL" id="QLG64283.1"/>
    </source>
</evidence>
<dbReference type="RefSeq" id="WP_179270865.1">
    <property type="nucleotide sequence ID" value="NZ_CP058580.1"/>
</dbReference>
<keyword evidence="2" id="KW-0813">Transport</keyword>
<feature type="compositionally biased region" description="Basic and acidic residues" evidence="6">
    <location>
        <begin position="25"/>
        <end position="34"/>
    </location>
</feature>
<dbReference type="SUPFAM" id="SSF52540">
    <property type="entry name" value="P-loop containing nucleoside triphosphate hydrolases"/>
    <property type="match status" value="1"/>
</dbReference>
<evidence type="ECO:0000256" key="6">
    <source>
        <dbReference type="SAM" id="MobiDB-lite"/>
    </source>
</evidence>
<dbReference type="CDD" id="cd03224">
    <property type="entry name" value="ABC_TM1139_LivF_branched"/>
    <property type="match status" value="1"/>
</dbReference>